<protein>
    <submittedName>
        <fullName evidence="2">Uncharacterized protein</fullName>
    </submittedName>
</protein>
<organism evidence="2">
    <name type="scientific">Thermofilum pendens</name>
    <dbReference type="NCBI Taxonomy" id="2269"/>
    <lineage>
        <taxon>Archaea</taxon>
        <taxon>Thermoproteota</taxon>
        <taxon>Thermoprotei</taxon>
        <taxon>Thermofilales</taxon>
        <taxon>Thermofilaceae</taxon>
        <taxon>Thermofilum</taxon>
    </lineage>
</organism>
<sequence length="294" mass="32725">MRGSSVAAPSLLSYPEKLLFALATLAAPLVPTHAVAPFLTPLLPASLTALVFGKLSRLQRLFAALPYLLAPWVLLAPDAHARVSLACMLLGLVYLLAAWMESRWTRYVFAPGEVKIRRIPLEDLRFREVKEAVKLDDVKSVSVRNSLLSALSKTYDLVLLTECGEIVVRGLSQEFDLRSWLAARRAAAAPKRSRPEPLEEARGRGDLAEPRRELLELKRELEAGSVDSVQVRLGSSEVRLDIEFRKPKPSFYALIERAYTLALDISSALRLGAPELLAVRAGRRIRTNRIERLL</sequence>
<feature type="transmembrane region" description="Helical" evidence="1">
    <location>
        <begin position="58"/>
        <end position="76"/>
    </location>
</feature>
<keyword evidence="1" id="KW-0472">Membrane</keyword>
<evidence type="ECO:0000256" key="1">
    <source>
        <dbReference type="SAM" id="Phobius"/>
    </source>
</evidence>
<dbReference type="AlphaFoldDB" id="A0A7C4BAZ2"/>
<comment type="caution">
    <text evidence="2">The sequence shown here is derived from an EMBL/GenBank/DDBJ whole genome shotgun (WGS) entry which is preliminary data.</text>
</comment>
<feature type="transmembrane region" description="Helical" evidence="1">
    <location>
        <begin position="83"/>
        <end position="100"/>
    </location>
</feature>
<gene>
    <name evidence="2" type="ORF">ENV17_07845</name>
</gene>
<accession>A0A7C4BAZ2</accession>
<evidence type="ECO:0000313" key="2">
    <source>
        <dbReference type="EMBL" id="HGI44277.1"/>
    </source>
</evidence>
<dbReference type="EMBL" id="DTFI01000228">
    <property type="protein sequence ID" value="HGI44277.1"/>
    <property type="molecule type" value="Genomic_DNA"/>
</dbReference>
<proteinExistence type="predicted"/>
<keyword evidence="1" id="KW-0812">Transmembrane</keyword>
<reference evidence="2" key="1">
    <citation type="journal article" date="2020" name="mSystems">
        <title>Genome- and Community-Level Interaction Insights into Carbon Utilization and Element Cycling Functions of Hydrothermarchaeota in Hydrothermal Sediment.</title>
        <authorList>
            <person name="Zhou Z."/>
            <person name="Liu Y."/>
            <person name="Xu W."/>
            <person name="Pan J."/>
            <person name="Luo Z.H."/>
            <person name="Li M."/>
        </authorList>
    </citation>
    <scope>NUCLEOTIDE SEQUENCE [LARGE SCALE GENOMIC DNA]</scope>
    <source>
        <strain evidence="2">SpSt-735</strain>
    </source>
</reference>
<keyword evidence="1" id="KW-1133">Transmembrane helix</keyword>
<name>A0A7C4BAZ2_THEPE</name>